<organism evidence="2 3">
    <name type="scientific">Kushneria aurantia</name>
    <dbReference type="NCBI Taxonomy" id="504092"/>
    <lineage>
        <taxon>Bacteria</taxon>
        <taxon>Pseudomonadati</taxon>
        <taxon>Pseudomonadota</taxon>
        <taxon>Gammaproteobacteria</taxon>
        <taxon>Oceanospirillales</taxon>
        <taxon>Halomonadaceae</taxon>
        <taxon>Kushneria</taxon>
    </lineage>
</organism>
<accession>A0ABV6FYQ8</accession>
<evidence type="ECO:0000313" key="3">
    <source>
        <dbReference type="Proteomes" id="UP001589814"/>
    </source>
</evidence>
<proteinExistence type="predicted"/>
<sequence length="64" mass="7254">MTQPTPDTQTMLDSLREAVSETLERKRRLGQYAVIWQDGKPALVGDDAPKPQMDDQDDQGRESH</sequence>
<evidence type="ECO:0000256" key="1">
    <source>
        <dbReference type="SAM" id="MobiDB-lite"/>
    </source>
</evidence>
<feature type="region of interest" description="Disordered" evidence="1">
    <location>
        <begin position="39"/>
        <end position="64"/>
    </location>
</feature>
<comment type="caution">
    <text evidence="2">The sequence shown here is derived from an EMBL/GenBank/DDBJ whole genome shotgun (WGS) entry which is preliminary data.</text>
</comment>
<dbReference type="EMBL" id="JBHLVX010000001">
    <property type="protein sequence ID" value="MFC0266398.1"/>
    <property type="molecule type" value="Genomic_DNA"/>
</dbReference>
<name>A0ABV6FYQ8_9GAMM</name>
<dbReference type="Proteomes" id="UP001589814">
    <property type="component" value="Unassembled WGS sequence"/>
</dbReference>
<gene>
    <name evidence="2" type="ORF">ACFFHW_00020</name>
</gene>
<feature type="compositionally biased region" description="Basic and acidic residues" evidence="1">
    <location>
        <begin position="47"/>
        <end position="64"/>
    </location>
</feature>
<evidence type="ECO:0000313" key="2">
    <source>
        <dbReference type="EMBL" id="MFC0266398.1"/>
    </source>
</evidence>
<keyword evidence="3" id="KW-1185">Reference proteome</keyword>
<dbReference type="RefSeq" id="WP_019950764.1">
    <property type="nucleotide sequence ID" value="NZ_JBHLVX010000001.1"/>
</dbReference>
<protein>
    <submittedName>
        <fullName evidence="2">Uncharacterized protein</fullName>
    </submittedName>
</protein>
<reference evidence="2 3" key="1">
    <citation type="submission" date="2024-09" db="EMBL/GenBank/DDBJ databases">
        <authorList>
            <person name="Sun Q."/>
            <person name="Mori K."/>
        </authorList>
    </citation>
    <scope>NUCLEOTIDE SEQUENCE [LARGE SCALE GENOMIC DNA]</scope>
    <source>
        <strain evidence="2 3">CCM 7415</strain>
    </source>
</reference>